<dbReference type="InterPro" id="IPR003439">
    <property type="entry name" value="ABC_transporter-like_ATP-bd"/>
</dbReference>
<keyword evidence="3" id="KW-0813">Transport</keyword>
<protein>
    <submittedName>
        <fullName evidence="10 11">ABC transporter ATP-binding protein</fullName>
    </submittedName>
</protein>
<evidence type="ECO:0000313" key="11">
    <source>
        <dbReference type="EMBL" id="WJW69337.1"/>
    </source>
</evidence>
<evidence type="ECO:0000256" key="4">
    <source>
        <dbReference type="ARBA" id="ARBA00022475"/>
    </source>
</evidence>
<dbReference type="GO" id="GO:0043190">
    <property type="term" value="C:ATP-binding cassette (ABC) transporter complex"/>
    <property type="evidence" value="ECO:0007669"/>
    <property type="project" value="TreeGrafter"/>
</dbReference>
<evidence type="ECO:0000259" key="9">
    <source>
        <dbReference type="PROSITE" id="PS50893"/>
    </source>
</evidence>
<dbReference type="InterPro" id="IPR015856">
    <property type="entry name" value="ABC_transpr_CbiO/EcfA_su"/>
</dbReference>
<dbReference type="Proteomes" id="UP001431572">
    <property type="component" value="Chromosome 2"/>
</dbReference>
<dbReference type="PROSITE" id="PS00211">
    <property type="entry name" value="ABC_TRANSPORTER_1"/>
    <property type="match status" value="1"/>
</dbReference>
<comment type="similarity">
    <text evidence="2">Belongs to the ABC transporter superfamily.</text>
</comment>
<dbReference type="SUPFAM" id="SSF52540">
    <property type="entry name" value="P-loop containing nucleoside triphosphate hydrolases"/>
    <property type="match status" value="1"/>
</dbReference>
<name>A0A8T7M5Q1_9CHLR</name>
<keyword evidence="5" id="KW-0547">Nucleotide-binding</keyword>
<dbReference type="GO" id="GO:0016887">
    <property type="term" value="F:ATP hydrolysis activity"/>
    <property type="evidence" value="ECO:0007669"/>
    <property type="project" value="InterPro"/>
</dbReference>
<dbReference type="EMBL" id="JACATZ010000003">
    <property type="protein sequence ID" value="NWJ47425.1"/>
    <property type="molecule type" value="Genomic_DNA"/>
</dbReference>
<evidence type="ECO:0000256" key="2">
    <source>
        <dbReference type="ARBA" id="ARBA00005417"/>
    </source>
</evidence>
<dbReference type="GO" id="GO:0005524">
    <property type="term" value="F:ATP binding"/>
    <property type="evidence" value="ECO:0007669"/>
    <property type="project" value="UniProtKB-KW"/>
</dbReference>
<dbReference type="PANTHER" id="PTHR43553">
    <property type="entry name" value="HEAVY METAL TRANSPORTER"/>
    <property type="match status" value="1"/>
</dbReference>
<dbReference type="GO" id="GO:0042626">
    <property type="term" value="F:ATPase-coupled transmembrane transporter activity"/>
    <property type="evidence" value="ECO:0007669"/>
    <property type="project" value="TreeGrafter"/>
</dbReference>
<feature type="domain" description="ABC transporter" evidence="9">
    <location>
        <begin position="11"/>
        <end position="249"/>
    </location>
</feature>
<dbReference type="Proteomes" id="UP000521676">
    <property type="component" value="Unassembled WGS sequence"/>
</dbReference>
<dbReference type="AlphaFoldDB" id="A0A8T7M5Q1"/>
<evidence type="ECO:0000256" key="8">
    <source>
        <dbReference type="ARBA" id="ARBA00023136"/>
    </source>
</evidence>
<evidence type="ECO:0000256" key="3">
    <source>
        <dbReference type="ARBA" id="ARBA00022448"/>
    </source>
</evidence>
<keyword evidence="7" id="KW-1278">Translocase</keyword>
<dbReference type="InterPro" id="IPR027417">
    <property type="entry name" value="P-loop_NTPase"/>
</dbReference>
<evidence type="ECO:0000313" key="12">
    <source>
        <dbReference type="Proteomes" id="UP000521676"/>
    </source>
</evidence>
<keyword evidence="6 10" id="KW-0067">ATP-binding</keyword>
<evidence type="ECO:0000256" key="1">
    <source>
        <dbReference type="ARBA" id="ARBA00004236"/>
    </source>
</evidence>
<reference evidence="11" key="2">
    <citation type="journal article" date="2024" name="Nature">
        <title>Anoxygenic phototroph of the Chloroflexota uses a type I reaction centre.</title>
        <authorList>
            <person name="Tsuji J.M."/>
            <person name="Shaw N.A."/>
            <person name="Nagashima S."/>
            <person name="Venkiteswaran J.J."/>
            <person name="Schiff S.L."/>
            <person name="Watanabe T."/>
            <person name="Fukui M."/>
            <person name="Hanada S."/>
            <person name="Tank M."/>
            <person name="Neufeld J.D."/>
        </authorList>
    </citation>
    <scope>NUCLEOTIDE SEQUENCE</scope>
    <source>
        <strain evidence="11">L227-S17</strain>
    </source>
</reference>
<keyword evidence="8" id="KW-0472">Membrane</keyword>
<evidence type="ECO:0000256" key="5">
    <source>
        <dbReference type="ARBA" id="ARBA00022741"/>
    </source>
</evidence>
<organism evidence="10 12">
    <name type="scientific">Candidatus Chlorohelix allophototropha</name>
    <dbReference type="NCBI Taxonomy" id="3003348"/>
    <lineage>
        <taxon>Bacteria</taxon>
        <taxon>Bacillati</taxon>
        <taxon>Chloroflexota</taxon>
        <taxon>Chloroflexia</taxon>
        <taxon>Candidatus Chloroheliales</taxon>
        <taxon>Candidatus Chloroheliaceae</taxon>
        <taxon>Candidatus Chlorohelix</taxon>
    </lineage>
</organism>
<evidence type="ECO:0000313" key="13">
    <source>
        <dbReference type="Proteomes" id="UP001431572"/>
    </source>
</evidence>
<dbReference type="InterPro" id="IPR017871">
    <property type="entry name" value="ABC_transporter-like_CS"/>
</dbReference>
<dbReference type="EMBL" id="CP128400">
    <property type="protein sequence ID" value="WJW69337.1"/>
    <property type="molecule type" value="Genomic_DNA"/>
</dbReference>
<dbReference type="SMART" id="SM00382">
    <property type="entry name" value="AAA"/>
    <property type="match status" value="1"/>
</dbReference>
<dbReference type="CDD" id="cd03225">
    <property type="entry name" value="ABC_cobalt_CbiO_domain1"/>
    <property type="match status" value="1"/>
</dbReference>
<dbReference type="Gene3D" id="3.40.50.300">
    <property type="entry name" value="P-loop containing nucleotide triphosphate hydrolases"/>
    <property type="match status" value="1"/>
</dbReference>
<comment type="subcellular location">
    <subcellularLocation>
        <location evidence="1">Cell membrane</location>
    </subcellularLocation>
</comment>
<evidence type="ECO:0000313" key="10">
    <source>
        <dbReference type="EMBL" id="NWJ47425.1"/>
    </source>
</evidence>
<gene>
    <name evidence="10" type="ORF">HXX08_16320</name>
    <name evidence="11" type="ORF">OZ401_002945</name>
</gene>
<proteinExistence type="inferred from homology"/>
<sequence>MHINKDLEPVFHLRDVRYLYNGRQEALSGIDLDIHRGEQVVLLGANGSGKSTLLKMLDGIIAPSSGTMRVLGQDVAAVAAGEGSFKFHREVGLVFQDPDIQLFSATVFDDVAFGPLQLGLSKDEVRSRCEQAMEQMEINHLAKRAPFELSGGEKKRAAIASVLSLQPDVILLDEPTASLDPRTKWVLVNLITRLGQSGKTIITTTHELEIVPIISNRVVVIGEERRILADGTPEQILGDRDLLIKANLIHPQLHEFGAVNYSVKS</sequence>
<accession>A0A8T7M5Q1</accession>
<keyword evidence="13" id="KW-1185">Reference proteome</keyword>
<evidence type="ECO:0000256" key="6">
    <source>
        <dbReference type="ARBA" id="ARBA00022840"/>
    </source>
</evidence>
<dbReference type="InterPro" id="IPR050095">
    <property type="entry name" value="ECF_ABC_transporter_ATP-bd"/>
</dbReference>
<keyword evidence="4" id="KW-1003">Cell membrane</keyword>
<dbReference type="FunFam" id="3.40.50.300:FF:000224">
    <property type="entry name" value="Energy-coupling factor transporter ATP-binding protein EcfA"/>
    <property type="match status" value="1"/>
</dbReference>
<dbReference type="InterPro" id="IPR003593">
    <property type="entry name" value="AAA+_ATPase"/>
</dbReference>
<dbReference type="Pfam" id="PF00005">
    <property type="entry name" value="ABC_tran"/>
    <property type="match status" value="1"/>
</dbReference>
<evidence type="ECO:0000256" key="7">
    <source>
        <dbReference type="ARBA" id="ARBA00022967"/>
    </source>
</evidence>
<reference evidence="10 12" key="1">
    <citation type="submission" date="2020-06" db="EMBL/GenBank/DDBJ databases">
        <title>Anoxygenic phototrophic Chloroflexota member uses a Type I reaction center.</title>
        <authorList>
            <person name="Tsuji J.M."/>
            <person name="Shaw N.A."/>
            <person name="Nagashima S."/>
            <person name="Venkiteswaran J."/>
            <person name="Schiff S.L."/>
            <person name="Hanada S."/>
            <person name="Tank M."/>
            <person name="Neufeld J.D."/>
        </authorList>
    </citation>
    <scope>NUCLEOTIDE SEQUENCE [LARGE SCALE GENOMIC DNA]</scope>
    <source>
        <strain evidence="10">L227-S17</strain>
    </source>
</reference>
<dbReference type="PROSITE" id="PS50893">
    <property type="entry name" value="ABC_TRANSPORTER_2"/>
    <property type="match status" value="1"/>
</dbReference>
<dbReference type="RefSeq" id="WP_341471226.1">
    <property type="nucleotide sequence ID" value="NZ_CP128400.1"/>
</dbReference>